<evidence type="ECO:0000313" key="8">
    <source>
        <dbReference type="EMBL" id="OMJ24260.1"/>
    </source>
</evidence>
<evidence type="ECO:0000256" key="3">
    <source>
        <dbReference type="ARBA" id="ARBA00023315"/>
    </source>
</evidence>
<dbReference type="CDD" id="cd00751">
    <property type="entry name" value="thiolase"/>
    <property type="match status" value="1"/>
</dbReference>
<feature type="domain" description="Thiolase N-terminal" evidence="6">
    <location>
        <begin position="4"/>
        <end position="274"/>
    </location>
</feature>
<keyword evidence="9" id="KW-1185">Reference proteome</keyword>
<dbReference type="PROSITE" id="PS00737">
    <property type="entry name" value="THIOLASE_2"/>
    <property type="match status" value="1"/>
</dbReference>
<evidence type="ECO:0000256" key="1">
    <source>
        <dbReference type="ARBA" id="ARBA00010982"/>
    </source>
</evidence>
<dbReference type="STRING" id="133412.A0A1R1YBM3"/>
<dbReference type="PROSITE" id="PS00098">
    <property type="entry name" value="THIOLASE_1"/>
    <property type="match status" value="1"/>
</dbReference>
<dbReference type="Pfam" id="PF00108">
    <property type="entry name" value="Thiolase_N"/>
    <property type="match status" value="1"/>
</dbReference>
<dbReference type="OrthoDB" id="5404651at2759"/>
<keyword evidence="3 5" id="KW-0012">Acyltransferase</keyword>
<evidence type="ECO:0000256" key="2">
    <source>
        <dbReference type="ARBA" id="ARBA00022679"/>
    </source>
</evidence>
<dbReference type="GO" id="GO:0006635">
    <property type="term" value="P:fatty acid beta-oxidation"/>
    <property type="evidence" value="ECO:0007669"/>
    <property type="project" value="TreeGrafter"/>
</dbReference>
<dbReference type="InterPro" id="IPR020616">
    <property type="entry name" value="Thiolase_N"/>
</dbReference>
<comment type="similarity">
    <text evidence="1 5">Belongs to the thiolase-like superfamily. Thiolase family.</text>
</comment>
<dbReference type="PROSITE" id="PS00099">
    <property type="entry name" value="THIOLASE_3"/>
    <property type="match status" value="1"/>
</dbReference>
<dbReference type="Gene3D" id="3.40.47.10">
    <property type="match status" value="2"/>
</dbReference>
<keyword evidence="2 5" id="KW-0808">Transferase</keyword>
<dbReference type="InterPro" id="IPR020613">
    <property type="entry name" value="Thiolase_CS"/>
</dbReference>
<dbReference type="Pfam" id="PF02803">
    <property type="entry name" value="Thiolase_C"/>
    <property type="match status" value="1"/>
</dbReference>
<dbReference type="SUPFAM" id="SSF53901">
    <property type="entry name" value="Thiolase-like"/>
    <property type="match status" value="2"/>
</dbReference>
<dbReference type="NCBIfam" id="TIGR01930">
    <property type="entry name" value="AcCoA-C-Actrans"/>
    <property type="match status" value="1"/>
</dbReference>
<feature type="domain" description="Thiolase C-terminal" evidence="7">
    <location>
        <begin position="283"/>
        <end position="403"/>
    </location>
</feature>
<evidence type="ECO:0000259" key="6">
    <source>
        <dbReference type="Pfam" id="PF00108"/>
    </source>
</evidence>
<feature type="active site" description="Acyl-thioester intermediate" evidence="4">
    <location>
        <position position="99"/>
    </location>
</feature>
<dbReference type="InterPro" id="IPR020615">
    <property type="entry name" value="Thiolase_acyl_enz_int_AS"/>
</dbReference>
<comment type="caution">
    <text evidence="8">The sequence shown here is derived from an EMBL/GenBank/DDBJ whole genome shotgun (WGS) entry which is preliminary data.</text>
</comment>
<dbReference type="InterPro" id="IPR016039">
    <property type="entry name" value="Thiolase-like"/>
</dbReference>
<protein>
    <submittedName>
        <fullName evidence="8">3-ketoacyl-CoA thiolase, mitochondrial</fullName>
    </submittedName>
</protein>
<dbReference type="InterPro" id="IPR020610">
    <property type="entry name" value="Thiolase_AS"/>
</dbReference>
<dbReference type="FunFam" id="3.40.47.10:FF:000010">
    <property type="entry name" value="Acetyl-CoA acetyltransferase (Thiolase)"/>
    <property type="match status" value="1"/>
</dbReference>
<organism evidence="8 9">
    <name type="scientific">Smittium culicis</name>
    <dbReference type="NCBI Taxonomy" id="133412"/>
    <lineage>
        <taxon>Eukaryota</taxon>
        <taxon>Fungi</taxon>
        <taxon>Fungi incertae sedis</taxon>
        <taxon>Zoopagomycota</taxon>
        <taxon>Kickxellomycotina</taxon>
        <taxon>Harpellomycetes</taxon>
        <taxon>Harpellales</taxon>
        <taxon>Legeriomycetaceae</taxon>
        <taxon>Smittium</taxon>
    </lineage>
</organism>
<feature type="active site" description="Proton acceptor" evidence="4">
    <location>
        <position position="361"/>
    </location>
</feature>
<dbReference type="Proteomes" id="UP000187283">
    <property type="component" value="Unassembled WGS sequence"/>
</dbReference>
<evidence type="ECO:0000259" key="7">
    <source>
        <dbReference type="Pfam" id="PF02803"/>
    </source>
</evidence>
<dbReference type="AlphaFoldDB" id="A0A1R1YBM3"/>
<feature type="active site" description="Proton acceptor" evidence="4">
    <location>
        <position position="391"/>
    </location>
</feature>
<dbReference type="EMBL" id="LSSN01000378">
    <property type="protein sequence ID" value="OMJ24260.1"/>
    <property type="molecule type" value="Genomic_DNA"/>
</dbReference>
<dbReference type="GO" id="GO:0005739">
    <property type="term" value="C:mitochondrion"/>
    <property type="evidence" value="ECO:0007669"/>
    <property type="project" value="TreeGrafter"/>
</dbReference>
<proteinExistence type="inferred from homology"/>
<dbReference type="InterPro" id="IPR002155">
    <property type="entry name" value="Thiolase"/>
</dbReference>
<dbReference type="PANTHER" id="PTHR18919">
    <property type="entry name" value="ACETYL-COA C-ACYLTRANSFERASE"/>
    <property type="match status" value="1"/>
</dbReference>
<name>A0A1R1YBM3_9FUNG</name>
<reference evidence="8 9" key="1">
    <citation type="submission" date="2017-01" db="EMBL/GenBank/DDBJ databases">
        <authorList>
            <person name="Mah S.A."/>
            <person name="Swanson W.J."/>
            <person name="Moy G.W."/>
            <person name="Vacquier V.D."/>
        </authorList>
    </citation>
    <scope>NUCLEOTIDE SEQUENCE [LARGE SCALE GENOMIC DNA]</scope>
    <source>
        <strain evidence="8 9">GSMNP</strain>
    </source>
</reference>
<gene>
    <name evidence="8" type="ORF">AYI70_g1704</name>
</gene>
<dbReference type="GO" id="GO:0003985">
    <property type="term" value="F:acetyl-CoA C-acetyltransferase activity"/>
    <property type="evidence" value="ECO:0007669"/>
    <property type="project" value="TreeGrafter"/>
</dbReference>
<evidence type="ECO:0000313" key="9">
    <source>
        <dbReference type="Proteomes" id="UP000187283"/>
    </source>
</evidence>
<accession>A0A1R1YBM3</accession>
<dbReference type="PIRSF" id="PIRSF000429">
    <property type="entry name" value="Ac-CoA_Ac_transf"/>
    <property type="match status" value="1"/>
</dbReference>
<evidence type="ECO:0000256" key="4">
    <source>
        <dbReference type="PIRSR" id="PIRSR000429-1"/>
    </source>
</evidence>
<sequence length="407" mass="42942">MQSFIVSAKRTPFGAFGGKLKALSATELGAIAARAAINDLPKALQEKATNPDSKASVFNSSIFGNVLQTSKDAIYMPRHIALKANLPIEVPALGVNRLCGSGFQAIVSAVHEIKADESHLAIVGGSESMSQAPYVIRDIRWGPKFGPENLNLEDSLISGLTDRFPTIVPMGITAENLGNKYDITREMSDIYALQSQIRWRNANDNGVFNNEIVPIELKTRKGSEMFSVDEHPRPGSTIEGLNKLKSVFVKDGLVTAGSASGICDGAAALVIASETACSQHGLSPLARIASYHTVAVDPSIMGIGPADAIRGALAKINKSLDDMDIIEVNEAFAAQVLAVSKDLGLDMLKTNINGGAIALGHPLAASGARIMTHLAHQLVATKKRWAIGSACIGGGQGIAIVIENMQI</sequence>
<dbReference type="InterPro" id="IPR020617">
    <property type="entry name" value="Thiolase_C"/>
</dbReference>
<evidence type="ECO:0000256" key="5">
    <source>
        <dbReference type="RuleBase" id="RU003557"/>
    </source>
</evidence>
<dbReference type="PANTHER" id="PTHR18919:SF107">
    <property type="entry name" value="ACETYL-COA ACETYLTRANSFERASE, CYTOSOLIC"/>
    <property type="match status" value="1"/>
</dbReference>